<dbReference type="Pfam" id="PF12698">
    <property type="entry name" value="ABC2_membrane_3"/>
    <property type="match status" value="1"/>
</dbReference>
<dbReference type="Proteomes" id="UP000236725">
    <property type="component" value="Unassembled WGS sequence"/>
</dbReference>
<protein>
    <recommendedName>
        <fullName evidence="8">Transport permease protein</fullName>
    </recommendedName>
</protein>
<dbReference type="InterPro" id="IPR051449">
    <property type="entry name" value="ABC-2_transporter_component"/>
</dbReference>
<reference evidence="10 11" key="1">
    <citation type="submission" date="2016-10" db="EMBL/GenBank/DDBJ databases">
        <authorList>
            <person name="Varghese N."/>
            <person name="Submissions S."/>
        </authorList>
    </citation>
    <scope>NUCLEOTIDE SEQUENCE [LARGE SCALE GENOMIC DNA]</scope>
    <source>
        <strain evidence="10 11">DSM 29073</strain>
    </source>
</reference>
<evidence type="ECO:0000256" key="2">
    <source>
        <dbReference type="ARBA" id="ARBA00007783"/>
    </source>
</evidence>
<evidence type="ECO:0000256" key="6">
    <source>
        <dbReference type="ARBA" id="ARBA00022989"/>
    </source>
</evidence>
<dbReference type="InterPro" id="IPR013525">
    <property type="entry name" value="ABC2_TM"/>
</dbReference>
<dbReference type="PROSITE" id="PS51012">
    <property type="entry name" value="ABC_TM2"/>
    <property type="match status" value="1"/>
</dbReference>
<feature type="domain" description="ABC transmembrane type-2" evidence="9">
    <location>
        <begin position="141"/>
        <end position="386"/>
    </location>
</feature>
<dbReference type="GO" id="GO:0043190">
    <property type="term" value="C:ATP-binding cassette (ABC) transporter complex"/>
    <property type="evidence" value="ECO:0007669"/>
    <property type="project" value="InterPro"/>
</dbReference>
<evidence type="ECO:0000256" key="1">
    <source>
        <dbReference type="ARBA" id="ARBA00004651"/>
    </source>
</evidence>
<dbReference type="InterPro" id="IPR000412">
    <property type="entry name" value="ABC_2_transport"/>
</dbReference>
<feature type="transmembrane region" description="Helical" evidence="8">
    <location>
        <begin position="305"/>
        <end position="325"/>
    </location>
</feature>
<dbReference type="AlphaFoldDB" id="A0A8G2BU73"/>
<comment type="subcellular location">
    <subcellularLocation>
        <location evidence="1 8">Cell membrane</location>
        <topology evidence="1 8">Multi-pass membrane protein</topology>
    </subcellularLocation>
</comment>
<feature type="transmembrane region" description="Helical" evidence="8">
    <location>
        <begin position="236"/>
        <end position="262"/>
    </location>
</feature>
<accession>A0A8G2BU73</accession>
<evidence type="ECO:0000256" key="7">
    <source>
        <dbReference type="ARBA" id="ARBA00023136"/>
    </source>
</evidence>
<evidence type="ECO:0000256" key="3">
    <source>
        <dbReference type="ARBA" id="ARBA00022448"/>
    </source>
</evidence>
<keyword evidence="3 8" id="KW-0813">Transport</keyword>
<dbReference type="PANTHER" id="PTHR30294:SF29">
    <property type="entry name" value="MULTIDRUG ABC TRANSPORTER PERMEASE YBHS-RELATED"/>
    <property type="match status" value="1"/>
</dbReference>
<dbReference type="InterPro" id="IPR047817">
    <property type="entry name" value="ABC2_TM_bact-type"/>
</dbReference>
<evidence type="ECO:0000256" key="4">
    <source>
        <dbReference type="ARBA" id="ARBA00022475"/>
    </source>
</evidence>
<feature type="transmembrane region" description="Helical" evidence="8">
    <location>
        <begin position="194"/>
        <end position="216"/>
    </location>
</feature>
<keyword evidence="7 8" id="KW-0472">Membrane</keyword>
<evidence type="ECO:0000313" key="10">
    <source>
        <dbReference type="EMBL" id="SEF52158.1"/>
    </source>
</evidence>
<feature type="transmembrane region" description="Helical" evidence="8">
    <location>
        <begin position="361"/>
        <end position="380"/>
    </location>
</feature>
<feature type="transmembrane region" description="Helical" evidence="8">
    <location>
        <begin position="268"/>
        <end position="293"/>
    </location>
</feature>
<comment type="similarity">
    <text evidence="2 8">Belongs to the ABC-2 integral membrane protein family.</text>
</comment>
<dbReference type="PRINTS" id="PR00164">
    <property type="entry name" value="ABC2TRNSPORT"/>
</dbReference>
<proteinExistence type="inferred from homology"/>
<evidence type="ECO:0000313" key="11">
    <source>
        <dbReference type="Proteomes" id="UP000236725"/>
    </source>
</evidence>
<evidence type="ECO:0000256" key="5">
    <source>
        <dbReference type="ARBA" id="ARBA00022692"/>
    </source>
</evidence>
<comment type="caution">
    <text evidence="10">The sequence shown here is derived from an EMBL/GenBank/DDBJ whole genome shotgun (WGS) entry which is preliminary data.</text>
</comment>
<keyword evidence="11" id="KW-1185">Reference proteome</keyword>
<organism evidence="10 11">
    <name type="scientific">Parabacteroides chinchillae</name>
    <dbReference type="NCBI Taxonomy" id="871327"/>
    <lineage>
        <taxon>Bacteria</taxon>
        <taxon>Pseudomonadati</taxon>
        <taxon>Bacteroidota</taxon>
        <taxon>Bacteroidia</taxon>
        <taxon>Bacteroidales</taxon>
        <taxon>Tannerellaceae</taxon>
        <taxon>Parabacteroides</taxon>
    </lineage>
</organism>
<feature type="transmembrane region" description="Helical" evidence="8">
    <location>
        <begin position="39"/>
        <end position="57"/>
    </location>
</feature>
<gene>
    <name evidence="10" type="ORF">SAMN05444001_10258</name>
</gene>
<dbReference type="Gene3D" id="3.40.1710.10">
    <property type="entry name" value="abc type-2 transporter like domain"/>
    <property type="match status" value="1"/>
</dbReference>
<dbReference type="GO" id="GO:0140359">
    <property type="term" value="F:ABC-type transporter activity"/>
    <property type="evidence" value="ECO:0007669"/>
    <property type="project" value="InterPro"/>
</dbReference>
<evidence type="ECO:0000259" key="9">
    <source>
        <dbReference type="PROSITE" id="PS51012"/>
    </source>
</evidence>
<keyword evidence="5 8" id="KW-0812">Transmembrane</keyword>
<keyword evidence="6 8" id="KW-1133">Transmembrane helix</keyword>
<dbReference type="PANTHER" id="PTHR30294">
    <property type="entry name" value="MEMBRANE COMPONENT OF ABC TRANSPORTER YHHJ-RELATED"/>
    <property type="match status" value="1"/>
</dbReference>
<dbReference type="EMBL" id="FNVS01000002">
    <property type="protein sequence ID" value="SEF52158.1"/>
    <property type="molecule type" value="Genomic_DNA"/>
</dbReference>
<evidence type="ECO:0000256" key="8">
    <source>
        <dbReference type="RuleBase" id="RU361157"/>
    </source>
</evidence>
<name>A0A8G2BU73_9BACT</name>
<sequence>MTYSMLWHVKQKEESKSMKQFVSFVRKEFYHIFRDMRTMMILLGIPVILIIIFGYAITTEIRSVPVAVLDQSRTDITRKLVDRISASEYFNLYKMVDNMEEAQQLFRRNKVRLVIVFPVDFATSNDASIQLLADATDPNEATQITAYMSQLIMDNGNFSIANGTSDSRFSVSGSRLVPVVHLLYNPLMKGAYNFVPGVMGLILILICSMMTSVGIVKEKEMGTMEVLLVSPMKPAYIVIAKAIPYLLLSMVNIVTILVIAYFLLDVPIAGSLTLLVFISILYAFVALCLGLLVSTMADTQKSAMLVCVMVLMLPVILLSGMVFPIENMPVVLQWLSNIVPAKWYIIAVKDVMIKGLGIGSVLPEIAILTVMVAFLMLLSVKRFKIRL</sequence>
<keyword evidence="4 8" id="KW-1003">Cell membrane</keyword>